<protein>
    <submittedName>
        <fullName evidence="2">YqaJ domain-containing protein</fullName>
    </submittedName>
</protein>
<dbReference type="CDD" id="cd22343">
    <property type="entry name" value="PDDEXK_lambda_exonuclease-like"/>
    <property type="match status" value="1"/>
</dbReference>
<dbReference type="OrthoDB" id="6604143at2759"/>
<comment type="caution">
    <text evidence="2">The sequence shown here is derived from an EMBL/GenBank/DDBJ whole genome shotgun (WGS) entry which is preliminary data.</text>
</comment>
<dbReference type="AlphaFoldDB" id="A0A6G0VUL7"/>
<feature type="non-terminal residue" evidence="2">
    <location>
        <position position="427"/>
    </location>
</feature>
<dbReference type="PANTHER" id="PTHR46609:SF8">
    <property type="entry name" value="YQAJ VIRAL RECOMBINASE DOMAIN-CONTAINING PROTEIN"/>
    <property type="match status" value="1"/>
</dbReference>
<gene>
    <name evidence="3" type="ORF">FWK35_00025534</name>
    <name evidence="2" type="ORF">FWK35_00025581</name>
</gene>
<keyword evidence="4" id="KW-1185">Reference proteome</keyword>
<dbReference type="GO" id="GO:0006281">
    <property type="term" value="P:DNA repair"/>
    <property type="evidence" value="ECO:0007669"/>
    <property type="project" value="UniProtKB-ARBA"/>
</dbReference>
<dbReference type="Gene3D" id="3.90.320.10">
    <property type="match status" value="1"/>
</dbReference>
<evidence type="ECO:0000313" key="2">
    <source>
        <dbReference type="EMBL" id="KAF0710360.1"/>
    </source>
</evidence>
<dbReference type="InterPro" id="IPR019080">
    <property type="entry name" value="YqaJ_viral_recombinase"/>
</dbReference>
<dbReference type="SUPFAM" id="SSF52980">
    <property type="entry name" value="Restriction endonuclease-like"/>
    <property type="match status" value="1"/>
</dbReference>
<dbReference type="Proteomes" id="UP000478052">
    <property type="component" value="Unassembled WGS sequence"/>
</dbReference>
<dbReference type="EMBL" id="VUJU01010690">
    <property type="protein sequence ID" value="KAF0713395.1"/>
    <property type="molecule type" value="Genomic_DNA"/>
</dbReference>
<dbReference type="EMBL" id="VUJU01011678">
    <property type="protein sequence ID" value="KAF0710360.1"/>
    <property type="molecule type" value="Genomic_DNA"/>
</dbReference>
<organism evidence="2 4">
    <name type="scientific">Aphis craccivora</name>
    <name type="common">Cowpea aphid</name>
    <dbReference type="NCBI Taxonomy" id="307492"/>
    <lineage>
        <taxon>Eukaryota</taxon>
        <taxon>Metazoa</taxon>
        <taxon>Ecdysozoa</taxon>
        <taxon>Arthropoda</taxon>
        <taxon>Hexapoda</taxon>
        <taxon>Insecta</taxon>
        <taxon>Pterygota</taxon>
        <taxon>Neoptera</taxon>
        <taxon>Paraneoptera</taxon>
        <taxon>Hemiptera</taxon>
        <taxon>Sternorrhyncha</taxon>
        <taxon>Aphidomorpha</taxon>
        <taxon>Aphidoidea</taxon>
        <taxon>Aphididae</taxon>
        <taxon>Aphidini</taxon>
        <taxon>Aphis</taxon>
        <taxon>Aphis</taxon>
    </lineage>
</organism>
<dbReference type="Pfam" id="PF09588">
    <property type="entry name" value="YqaJ"/>
    <property type="match status" value="1"/>
</dbReference>
<sequence length="427" mass="49349">LKNDIINAPNHRLFDFHKKCASYFCEKSGSSVDRPYENVAIVKEIDIIISRLANNAKSLILDVDNNICEQFNSVINKFLGGKRINYTQRHSYNTRILAAVVGFNSQEYIRAVKKHVTNISPGKTGKSFLQNIIKKRLNCQKIRKTATKLKLRIKRSKISGKPDRHYGNAEPLDGIRAIDDTEFVKDMDLFVKKLDKVDHSEVERNTRDQAESELWKVERMKRLTASNFGRVCKMRRNTSCKNAVYSILYQTFNSKSVQYGRDMENQAKTAFQNIMGLTVEQCGLFIDKNISYLAASPDGIVGDNAIIEIKCPYAAKDTSDKYEAVSSGKLKYCFIDDNELMTTPFTQKEYCFFVIWTEKWMSVQKIKYDADFWNINMCDKLKTFYLTCMLPEIVDPTYDFRYKGIKTNFAANENFKKTLLKKRTNKV</sequence>
<dbReference type="InterPro" id="IPR011335">
    <property type="entry name" value="Restrct_endonuc-II-like"/>
</dbReference>
<evidence type="ECO:0000313" key="3">
    <source>
        <dbReference type="EMBL" id="KAF0713395.1"/>
    </source>
</evidence>
<name>A0A6G0VUL7_APHCR</name>
<proteinExistence type="predicted"/>
<feature type="non-terminal residue" evidence="2">
    <location>
        <position position="1"/>
    </location>
</feature>
<evidence type="ECO:0000313" key="4">
    <source>
        <dbReference type="Proteomes" id="UP000478052"/>
    </source>
</evidence>
<feature type="domain" description="YqaJ viral recombinase" evidence="1">
    <location>
        <begin position="215"/>
        <end position="317"/>
    </location>
</feature>
<dbReference type="InterPro" id="IPR011604">
    <property type="entry name" value="PDDEXK-like_dom_sf"/>
</dbReference>
<accession>A0A6G0VUL7</accession>
<dbReference type="PANTHER" id="PTHR46609">
    <property type="entry name" value="EXONUCLEASE, PHAGE-TYPE/RECB, C-TERMINAL DOMAIN-CONTAINING PROTEIN"/>
    <property type="match status" value="1"/>
</dbReference>
<dbReference type="InterPro" id="IPR051703">
    <property type="entry name" value="NF-kappa-B_Signaling_Reg"/>
</dbReference>
<reference evidence="2 4" key="1">
    <citation type="submission" date="2019-08" db="EMBL/GenBank/DDBJ databases">
        <title>Whole genome of Aphis craccivora.</title>
        <authorList>
            <person name="Voronova N.V."/>
            <person name="Shulinski R.S."/>
            <person name="Bandarenka Y.V."/>
            <person name="Zhorov D.G."/>
            <person name="Warner D."/>
        </authorList>
    </citation>
    <scope>NUCLEOTIDE SEQUENCE [LARGE SCALE GENOMIC DNA]</scope>
    <source>
        <strain evidence="2">180601</strain>
        <tissue evidence="2">Whole Body</tissue>
    </source>
</reference>
<evidence type="ECO:0000259" key="1">
    <source>
        <dbReference type="Pfam" id="PF09588"/>
    </source>
</evidence>